<dbReference type="SUPFAM" id="SSF50911">
    <property type="entry name" value="Mannose 6-phosphate receptor domain"/>
    <property type="match status" value="1"/>
</dbReference>
<reference evidence="11 12" key="1">
    <citation type="submission" date="2024-01" db="EMBL/GenBank/DDBJ databases">
        <title>Comparative genomics of Cryptococcus and Kwoniella reveals pathogenesis evolution and contrasting modes of karyotype evolution via chromosome fusion or intercentromeric recombination.</title>
        <authorList>
            <person name="Coelho M.A."/>
            <person name="David-Palma M."/>
            <person name="Shea T."/>
            <person name="Bowers K."/>
            <person name="McGinley-Smith S."/>
            <person name="Mohammad A.W."/>
            <person name="Gnirke A."/>
            <person name="Yurkov A.M."/>
            <person name="Nowrousian M."/>
            <person name="Sun S."/>
            <person name="Cuomo C.A."/>
            <person name="Heitman J."/>
        </authorList>
    </citation>
    <scope>NUCLEOTIDE SEQUENCE [LARGE SCALE GENOMIC DNA]</scope>
    <source>
        <strain evidence="11 12">CBS 6074</strain>
    </source>
</reference>
<comment type="similarity">
    <text evidence="2">Belongs to the OS-9 family.</text>
</comment>
<keyword evidence="6" id="KW-0256">Endoplasmic reticulum</keyword>
<keyword evidence="5" id="KW-0430">Lectin</keyword>
<evidence type="ECO:0000256" key="6">
    <source>
        <dbReference type="ARBA" id="ARBA00022824"/>
    </source>
</evidence>
<feature type="compositionally biased region" description="Low complexity" evidence="8">
    <location>
        <begin position="227"/>
        <end position="239"/>
    </location>
</feature>
<feature type="chain" id="PRO_5043522755" description="Protein OS-9 homolog" evidence="9">
    <location>
        <begin position="23"/>
        <end position="648"/>
    </location>
</feature>
<keyword evidence="4 9" id="KW-0732">Signal</keyword>
<dbReference type="InterPro" id="IPR044865">
    <property type="entry name" value="MRH_dom"/>
</dbReference>
<feature type="compositionally biased region" description="Acidic residues" evidence="8">
    <location>
        <begin position="468"/>
        <end position="479"/>
    </location>
</feature>
<evidence type="ECO:0000256" key="1">
    <source>
        <dbReference type="ARBA" id="ARBA00004367"/>
    </source>
</evidence>
<dbReference type="GeneID" id="91092333"/>
<feature type="compositionally biased region" description="Basic and acidic residues" evidence="8">
    <location>
        <begin position="630"/>
        <end position="648"/>
    </location>
</feature>
<feature type="region of interest" description="Disordered" evidence="8">
    <location>
        <begin position="504"/>
        <end position="548"/>
    </location>
</feature>
<dbReference type="GO" id="GO:0030968">
    <property type="term" value="P:endoplasmic reticulum unfolded protein response"/>
    <property type="evidence" value="ECO:0007669"/>
    <property type="project" value="InterPro"/>
</dbReference>
<feature type="region of interest" description="Disordered" evidence="8">
    <location>
        <begin position="415"/>
        <end position="488"/>
    </location>
</feature>
<dbReference type="GO" id="GO:0030246">
    <property type="term" value="F:carbohydrate binding"/>
    <property type="evidence" value="ECO:0007669"/>
    <property type="project" value="UniProtKB-KW"/>
</dbReference>
<dbReference type="PANTHER" id="PTHR15414">
    <property type="entry name" value="OS-9-RELATED"/>
    <property type="match status" value="1"/>
</dbReference>
<dbReference type="PROSITE" id="PS51914">
    <property type="entry name" value="MRH"/>
    <property type="match status" value="1"/>
</dbReference>
<dbReference type="InterPro" id="IPR009011">
    <property type="entry name" value="Man6P_isomerase_rcpt-bd_dom_sf"/>
</dbReference>
<feature type="compositionally biased region" description="Low complexity" evidence="8">
    <location>
        <begin position="616"/>
        <end position="626"/>
    </location>
</feature>
<feature type="domain" description="MRH" evidence="10">
    <location>
        <begin position="164"/>
        <end position="348"/>
    </location>
</feature>
<organism evidence="11 12">
    <name type="scientific">Kwoniella dendrophila CBS 6074</name>
    <dbReference type="NCBI Taxonomy" id="1295534"/>
    <lineage>
        <taxon>Eukaryota</taxon>
        <taxon>Fungi</taxon>
        <taxon>Dikarya</taxon>
        <taxon>Basidiomycota</taxon>
        <taxon>Agaricomycotina</taxon>
        <taxon>Tremellomycetes</taxon>
        <taxon>Tremellales</taxon>
        <taxon>Cryptococcaceae</taxon>
        <taxon>Kwoniella</taxon>
    </lineage>
</organism>
<dbReference type="Pfam" id="PF07915">
    <property type="entry name" value="PRKCSH"/>
    <property type="match status" value="1"/>
</dbReference>
<dbReference type="GO" id="GO:0030970">
    <property type="term" value="P:retrograde protein transport, ER to cytosol"/>
    <property type="evidence" value="ECO:0007669"/>
    <property type="project" value="TreeGrafter"/>
</dbReference>
<evidence type="ECO:0000256" key="2">
    <source>
        <dbReference type="ARBA" id="ARBA00009918"/>
    </source>
</evidence>
<evidence type="ECO:0000313" key="12">
    <source>
        <dbReference type="Proteomes" id="UP001355207"/>
    </source>
</evidence>
<dbReference type="GO" id="GO:0005788">
    <property type="term" value="C:endoplasmic reticulum lumen"/>
    <property type="evidence" value="ECO:0007669"/>
    <property type="project" value="TreeGrafter"/>
</dbReference>
<dbReference type="PANTHER" id="PTHR15414:SF0">
    <property type="entry name" value="ENDOPLASMIC RETICULUM LECTIN 1"/>
    <property type="match status" value="1"/>
</dbReference>
<feature type="region of interest" description="Disordered" evidence="8">
    <location>
        <begin position="609"/>
        <end position="648"/>
    </location>
</feature>
<protein>
    <recommendedName>
        <fullName evidence="3">Protein OS-9 homolog</fullName>
    </recommendedName>
</protein>
<evidence type="ECO:0000256" key="7">
    <source>
        <dbReference type="ARBA" id="ARBA00023157"/>
    </source>
</evidence>
<feature type="compositionally biased region" description="Acidic residues" evidence="8">
    <location>
        <begin position="532"/>
        <end position="542"/>
    </location>
</feature>
<evidence type="ECO:0000256" key="3">
    <source>
        <dbReference type="ARBA" id="ARBA00018727"/>
    </source>
</evidence>
<evidence type="ECO:0000259" key="10">
    <source>
        <dbReference type="PROSITE" id="PS51914"/>
    </source>
</evidence>
<dbReference type="RefSeq" id="XP_066073545.1">
    <property type="nucleotide sequence ID" value="XM_066217448.1"/>
</dbReference>
<dbReference type="GO" id="GO:0005789">
    <property type="term" value="C:endoplasmic reticulum membrane"/>
    <property type="evidence" value="ECO:0007669"/>
    <property type="project" value="UniProtKB-SubCell"/>
</dbReference>
<feature type="region of interest" description="Disordered" evidence="8">
    <location>
        <begin position="220"/>
        <end position="261"/>
    </location>
</feature>
<dbReference type="InterPro" id="IPR012913">
    <property type="entry name" value="OS9-like_dom"/>
</dbReference>
<sequence>MSRNLAIYLCALSALSSSTTYAVRHGSHNSNNNQMRDLFAYPKYEVQFLNDLPLSKTDAERCQSIGIDNESNWLEPKVNSGDSGRRLSDGNDENVKVDEFELIPMNFAHPAEPDGAPYPYLCLMPSKNDTSSQTALIDQLDEVEEIEDELDPMVGWQALSHLDGKCLFTTQGWFTYSYCHNSHIRQFHAAAHPHPHPPGGFVPIEDTKYDAYTLGQVAPGARQRFDGNSNNNGENGENNAKLAQGHQQNQQLQPQQQQNNQLQNLNRQPKISIGSGPSLTSSSSGSVGSRYLVQRWTHGTRCDKTGKPREVEIQIHCSMTTGDLIYMIKELSICKYVLIIYSPYLCSLPGFKNHKEDSLLNVKPSSIKCRQIVDDQEFINWEQEQVIKQQQKLKVKVEELDQGLNVDEQIQDELSKNEMKSLPFSKRPTGADKPPSEQQKPQHHFGLKGPEKMFGDETQDNNLLQAGGDEEEEGEEEQVEIIFEGSDIEDESLKNMLRQALNLLGEKAKSKSKSKSKSKKGLSSMKNNDNNEMIEGEGEGEGEEKQVIFYSWEESEGDDKEPILLDADLVILNENENVDQVKDKEKSRIGLGKKEKNVLEKVVRDFLKYKQGGKSGDSSSSSSSENNDNDNDHDQIGSDKTKRKKDEL</sequence>
<accession>A0AAX4JMZ1</accession>
<comment type="subcellular location">
    <subcellularLocation>
        <location evidence="1">Endoplasmic reticulum membrane</location>
        <topology evidence="1">Peripheral membrane protein</topology>
        <orientation evidence="1">Lumenal side</orientation>
    </subcellularLocation>
</comment>
<feature type="signal peptide" evidence="9">
    <location>
        <begin position="1"/>
        <end position="22"/>
    </location>
</feature>
<feature type="compositionally biased region" description="Basic residues" evidence="8">
    <location>
        <begin position="510"/>
        <end position="520"/>
    </location>
</feature>
<evidence type="ECO:0000256" key="9">
    <source>
        <dbReference type="SAM" id="SignalP"/>
    </source>
</evidence>
<dbReference type="AlphaFoldDB" id="A0AAX4JMZ1"/>
<dbReference type="Gene3D" id="2.70.130.10">
    <property type="entry name" value="Mannose-6-phosphate receptor binding domain"/>
    <property type="match status" value="1"/>
</dbReference>
<dbReference type="Proteomes" id="UP001355207">
    <property type="component" value="Chromosome 2"/>
</dbReference>
<gene>
    <name evidence="11" type="ORF">L201_001661</name>
</gene>
<evidence type="ECO:0000313" key="11">
    <source>
        <dbReference type="EMBL" id="WWC86782.1"/>
    </source>
</evidence>
<feature type="compositionally biased region" description="Low complexity" evidence="8">
    <location>
        <begin position="247"/>
        <end position="261"/>
    </location>
</feature>
<evidence type="ECO:0000256" key="8">
    <source>
        <dbReference type="SAM" id="MobiDB-lite"/>
    </source>
</evidence>
<dbReference type="EMBL" id="CP144099">
    <property type="protein sequence ID" value="WWC86782.1"/>
    <property type="molecule type" value="Genomic_DNA"/>
</dbReference>
<evidence type="ECO:0000256" key="4">
    <source>
        <dbReference type="ARBA" id="ARBA00022729"/>
    </source>
</evidence>
<keyword evidence="12" id="KW-1185">Reference proteome</keyword>
<keyword evidence="7" id="KW-1015">Disulfide bond</keyword>
<dbReference type="InterPro" id="IPR045149">
    <property type="entry name" value="OS-9-like"/>
</dbReference>
<name>A0AAX4JMZ1_9TREE</name>
<evidence type="ECO:0000256" key="5">
    <source>
        <dbReference type="ARBA" id="ARBA00022734"/>
    </source>
</evidence>
<proteinExistence type="inferred from homology"/>